<dbReference type="PANTHER" id="PTHR42803:SF1">
    <property type="entry name" value="BROAD-SPECIFICITY LINEAR ACYL-COA DEHYDROGENASE FADE5"/>
    <property type="match status" value="1"/>
</dbReference>
<dbReference type="RefSeq" id="WP_072796644.1">
    <property type="nucleotide sequence ID" value="NZ_FRAQ01000001.1"/>
</dbReference>
<dbReference type="EMBL" id="FRAQ01000001">
    <property type="protein sequence ID" value="SHK34584.1"/>
    <property type="molecule type" value="Genomic_DNA"/>
</dbReference>
<evidence type="ECO:0000256" key="6">
    <source>
        <dbReference type="ARBA" id="ARBA00051388"/>
    </source>
</evidence>
<dbReference type="AlphaFoldDB" id="A0A1M6RQ96"/>
<evidence type="ECO:0000313" key="16">
    <source>
        <dbReference type="Proteomes" id="UP000184497"/>
    </source>
</evidence>
<comment type="catalytic activity">
    <reaction evidence="6">
        <text>3-(methylsulfanyl)propanoyl-CoA + oxidized [electron-transfer flavoprotein] + H(+) = 3-(methylsulfanyl)acryloyl-CoA + reduced [electron-transfer flavoprotein]</text>
        <dbReference type="Rhea" id="RHEA:52612"/>
        <dbReference type="Rhea" id="RHEA-COMP:10685"/>
        <dbReference type="Rhea" id="RHEA-COMP:10686"/>
        <dbReference type="ChEBI" id="CHEBI:15378"/>
        <dbReference type="ChEBI" id="CHEBI:57692"/>
        <dbReference type="ChEBI" id="CHEBI:58307"/>
        <dbReference type="ChEBI" id="CHEBI:82815"/>
        <dbReference type="ChEBI" id="CHEBI:84994"/>
        <dbReference type="EC" id="1.3.99.41"/>
    </reaction>
    <physiologicalReaction direction="left-to-right" evidence="6">
        <dbReference type="Rhea" id="RHEA:52613"/>
    </physiologicalReaction>
</comment>
<dbReference type="SUPFAM" id="SSF56645">
    <property type="entry name" value="Acyl-CoA dehydrogenase NM domain-like"/>
    <property type="match status" value="1"/>
</dbReference>
<dbReference type="Pfam" id="PF02771">
    <property type="entry name" value="Acyl-CoA_dh_N"/>
    <property type="match status" value="1"/>
</dbReference>
<evidence type="ECO:0000256" key="3">
    <source>
        <dbReference type="ARBA" id="ARBA00022630"/>
    </source>
</evidence>
<feature type="domain" description="Acyl-CoA dehydrogenase/oxidase C-terminal" evidence="11">
    <location>
        <begin position="283"/>
        <end position="454"/>
    </location>
</feature>
<comment type="similarity">
    <text evidence="2 10">Belongs to the acyl-CoA dehydrogenase family.</text>
</comment>
<dbReference type="PANTHER" id="PTHR42803">
    <property type="entry name" value="ACYL-COA DEHYDROGENASE"/>
    <property type="match status" value="1"/>
</dbReference>
<protein>
    <recommendedName>
        <fullName evidence="9">3-methylmercaptopropionyl-CoA dehydrogenase</fullName>
        <ecNumber evidence="8">1.3.99.41</ecNumber>
    </recommendedName>
</protein>
<proteinExistence type="inferred from homology"/>
<gene>
    <name evidence="15" type="ORF">SAMN05216369_1624</name>
</gene>
<evidence type="ECO:0000256" key="7">
    <source>
        <dbReference type="ARBA" id="ARBA00058683"/>
    </source>
</evidence>
<evidence type="ECO:0000256" key="10">
    <source>
        <dbReference type="RuleBase" id="RU362125"/>
    </source>
</evidence>
<dbReference type="InterPro" id="IPR052166">
    <property type="entry name" value="Diverse_Acyl-CoA_DH"/>
</dbReference>
<dbReference type="STRING" id="564117.SAMN05216369_1624"/>
<comment type="cofactor">
    <cofactor evidence="1 10">
        <name>FAD</name>
        <dbReference type="ChEBI" id="CHEBI:57692"/>
    </cofactor>
</comment>
<dbReference type="InterPro" id="IPR036250">
    <property type="entry name" value="AcylCo_DH-like_C"/>
</dbReference>
<keyword evidence="3 10" id="KW-0285">Flavoprotein</keyword>
<dbReference type="Gene3D" id="1.20.140.10">
    <property type="entry name" value="Butyryl-CoA Dehydrogenase, subunit A, domain 3"/>
    <property type="match status" value="1"/>
</dbReference>
<dbReference type="EC" id="1.3.99.41" evidence="8"/>
<reference evidence="16" key="1">
    <citation type="submission" date="2016-11" db="EMBL/GenBank/DDBJ databases">
        <authorList>
            <person name="Varghese N."/>
            <person name="Submissions S."/>
        </authorList>
    </citation>
    <scope>NUCLEOTIDE SEQUENCE [LARGE SCALE GENOMIC DNA]</scope>
    <source>
        <strain evidence="16">CGMCC 1.10835</strain>
    </source>
</reference>
<feature type="domain" description="Acyl-CoA dehydrogenase/oxidase N-terminal" evidence="13">
    <location>
        <begin position="40"/>
        <end position="158"/>
    </location>
</feature>
<evidence type="ECO:0000313" key="15">
    <source>
        <dbReference type="EMBL" id="SHK34584.1"/>
    </source>
</evidence>
<evidence type="ECO:0000256" key="5">
    <source>
        <dbReference type="ARBA" id="ARBA00023002"/>
    </source>
</evidence>
<dbReference type="InterPro" id="IPR025878">
    <property type="entry name" value="Acyl-CoA_dh-like_C_dom"/>
</dbReference>
<evidence type="ECO:0000256" key="4">
    <source>
        <dbReference type="ARBA" id="ARBA00022827"/>
    </source>
</evidence>
<dbReference type="Gene3D" id="2.40.110.10">
    <property type="entry name" value="Butyryl-CoA Dehydrogenase, subunit A, domain 2"/>
    <property type="match status" value="1"/>
</dbReference>
<evidence type="ECO:0000256" key="8">
    <source>
        <dbReference type="ARBA" id="ARBA00066694"/>
    </source>
</evidence>
<keyword evidence="16" id="KW-1185">Reference proteome</keyword>
<evidence type="ECO:0000256" key="9">
    <source>
        <dbReference type="ARBA" id="ARBA00069043"/>
    </source>
</evidence>
<evidence type="ECO:0000259" key="12">
    <source>
        <dbReference type="Pfam" id="PF02770"/>
    </source>
</evidence>
<evidence type="ECO:0000256" key="2">
    <source>
        <dbReference type="ARBA" id="ARBA00009347"/>
    </source>
</evidence>
<dbReference type="GO" id="GO:0050660">
    <property type="term" value="F:flavin adenine dinucleotide binding"/>
    <property type="evidence" value="ECO:0007669"/>
    <property type="project" value="InterPro"/>
</dbReference>
<dbReference type="SUPFAM" id="SSF47203">
    <property type="entry name" value="Acyl-CoA dehydrogenase C-terminal domain-like"/>
    <property type="match status" value="1"/>
</dbReference>
<sequence>MSDYQAPLRDMRFILNEVFDAPALWASLPKVAENVDPDTADAILEEAGKITSGVLAPLNREADEQGCKWNEGEVTTPDGFKEAYQTIVEGGWNGLGGNPEFGGMGMPKTLVAQFEEMLQGANMAFGLAPMLTAGACLSLDAHGSQELKEKYLPNMYSGVWSGAMDLTEPHAGTDLGIIRTKAEPNDDGSFNVTGTKIFITWGEHDMAENIIHLVLAKLPGAPKGPKGISLLLVPKFMVNDDGSLGERNSLSCGSIEKKMGIKGSATCVMNFDGAKGWLVGEENKGLNAMFTMMNYERLGVGIQGIGAAEASLQSAREYAMDRIQSRAPTGAQQPEKAADPILVHPDVRRMLLTMKGYVEGGRAFSTYVAQWLDISKYADAAEEDRRTHAEGMVALLTPVAKAFLTDRGLDACIMGQQVLGGHGFIREWGQEQLVRDCRITQIYEGTNGIQALDLMGRKVVASQGKLYELFAEDVASFIEENSGEESLRPYLEPLAAALERLSDVTEHVITQASDNPNAIGAASVDYLDLFGLTALGYMWARIVKAAAPKAGDDTSGFYSGKLKTARFYYDRLLPKTVSLAEGIRSGSDSMMALTAEEF</sequence>
<dbReference type="GO" id="GO:0016627">
    <property type="term" value="F:oxidoreductase activity, acting on the CH-CH group of donors"/>
    <property type="evidence" value="ECO:0007669"/>
    <property type="project" value="InterPro"/>
</dbReference>
<comment type="function">
    <text evidence="7">Involved in the assimilation of dimethylsulphoniopropionate (DMSP), an important compound in the fixation of carbon in marine phytoplankton, by mediating the conversion of 3-(methylthio)propanoyl-CoA (MMPA-CoA) to 3-(methylthio)acryloyl-CoA (MTA-CoA).</text>
</comment>
<evidence type="ECO:0000256" key="1">
    <source>
        <dbReference type="ARBA" id="ARBA00001974"/>
    </source>
</evidence>
<evidence type="ECO:0000259" key="11">
    <source>
        <dbReference type="Pfam" id="PF00441"/>
    </source>
</evidence>
<keyword evidence="5 10" id="KW-0560">Oxidoreductase</keyword>
<feature type="domain" description="Acetyl-CoA dehydrogenase-like C-terminal" evidence="14">
    <location>
        <begin position="470"/>
        <end position="593"/>
    </location>
</feature>
<dbReference type="Pfam" id="PF00441">
    <property type="entry name" value="Acyl-CoA_dh_1"/>
    <property type="match status" value="1"/>
</dbReference>
<evidence type="ECO:0000259" key="14">
    <source>
        <dbReference type="Pfam" id="PF12806"/>
    </source>
</evidence>
<dbReference type="InterPro" id="IPR009100">
    <property type="entry name" value="AcylCoA_DH/oxidase_NM_dom_sf"/>
</dbReference>
<dbReference type="InterPro" id="IPR037069">
    <property type="entry name" value="AcylCoA_DH/ox_N_sf"/>
</dbReference>
<dbReference type="Gene3D" id="1.10.540.10">
    <property type="entry name" value="Acyl-CoA dehydrogenase/oxidase, N-terminal domain"/>
    <property type="match status" value="1"/>
</dbReference>
<dbReference type="InterPro" id="IPR046373">
    <property type="entry name" value="Acyl-CoA_Oxase/DH_mid-dom_sf"/>
</dbReference>
<dbReference type="Pfam" id="PF02770">
    <property type="entry name" value="Acyl-CoA_dh_M"/>
    <property type="match status" value="1"/>
</dbReference>
<dbReference type="InterPro" id="IPR006091">
    <property type="entry name" value="Acyl-CoA_Oxase/DH_mid-dom"/>
</dbReference>
<name>A0A1M6RQ96_9GAMM</name>
<dbReference type="OrthoDB" id="9807883at2"/>
<feature type="domain" description="Acyl-CoA oxidase/dehydrogenase middle" evidence="12">
    <location>
        <begin position="163"/>
        <end position="272"/>
    </location>
</feature>
<dbReference type="InterPro" id="IPR009075">
    <property type="entry name" value="AcylCo_DH/oxidase_C"/>
</dbReference>
<dbReference type="Proteomes" id="UP000184497">
    <property type="component" value="Unassembled WGS sequence"/>
</dbReference>
<dbReference type="InterPro" id="IPR013786">
    <property type="entry name" value="AcylCoA_DH/ox_N"/>
</dbReference>
<keyword evidence="4 10" id="KW-0274">FAD</keyword>
<accession>A0A1M6RQ96</accession>
<dbReference type="FunFam" id="2.40.110.10:FF:000031">
    <property type="entry name" value="Acyl-CoA dehydrogenase, putative"/>
    <property type="match status" value="1"/>
</dbReference>
<evidence type="ECO:0000259" key="13">
    <source>
        <dbReference type="Pfam" id="PF02771"/>
    </source>
</evidence>
<organism evidence="15 16">
    <name type="scientific">Marinobacter antarcticus</name>
    <dbReference type="NCBI Taxonomy" id="564117"/>
    <lineage>
        <taxon>Bacteria</taxon>
        <taxon>Pseudomonadati</taxon>
        <taxon>Pseudomonadota</taxon>
        <taxon>Gammaproteobacteria</taxon>
        <taxon>Pseudomonadales</taxon>
        <taxon>Marinobacteraceae</taxon>
        <taxon>Marinobacter</taxon>
    </lineage>
</organism>
<dbReference type="Pfam" id="PF12806">
    <property type="entry name" value="Acyl-CoA_dh_C"/>
    <property type="match status" value="1"/>
</dbReference>